<evidence type="ECO:0000313" key="2">
    <source>
        <dbReference type="EMBL" id="MQL83044.1"/>
    </source>
</evidence>
<reference evidence="2" key="1">
    <citation type="submission" date="2017-07" db="EMBL/GenBank/DDBJ databases">
        <title>Taro Niue Genome Assembly and Annotation.</title>
        <authorList>
            <person name="Atibalentja N."/>
            <person name="Keating K."/>
            <person name="Fields C.J."/>
        </authorList>
    </citation>
    <scope>NUCLEOTIDE SEQUENCE</scope>
    <source>
        <strain evidence="2">Niue_2</strain>
        <tissue evidence="2">Leaf</tissue>
    </source>
</reference>
<name>A0A843UMF9_COLES</name>
<evidence type="ECO:0000313" key="3">
    <source>
        <dbReference type="Proteomes" id="UP000652761"/>
    </source>
</evidence>
<feature type="non-terminal residue" evidence="2">
    <location>
        <position position="257"/>
    </location>
</feature>
<evidence type="ECO:0000256" key="1">
    <source>
        <dbReference type="SAM" id="MobiDB-lite"/>
    </source>
</evidence>
<dbReference type="EMBL" id="NMUH01000670">
    <property type="protein sequence ID" value="MQL83044.1"/>
    <property type="molecule type" value="Genomic_DNA"/>
</dbReference>
<proteinExistence type="predicted"/>
<keyword evidence="3" id="KW-1185">Reference proteome</keyword>
<protein>
    <submittedName>
        <fullName evidence="2">Uncharacterized protein</fullName>
    </submittedName>
</protein>
<dbReference type="Proteomes" id="UP000652761">
    <property type="component" value="Unassembled WGS sequence"/>
</dbReference>
<organism evidence="2 3">
    <name type="scientific">Colocasia esculenta</name>
    <name type="common">Wild taro</name>
    <name type="synonym">Arum esculentum</name>
    <dbReference type="NCBI Taxonomy" id="4460"/>
    <lineage>
        <taxon>Eukaryota</taxon>
        <taxon>Viridiplantae</taxon>
        <taxon>Streptophyta</taxon>
        <taxon>Embryophyta</taxon>
        <taxon>Tracheophyta</taxon>
        <taxon>Spermatophyta</taxon>
        <taxon>Magnoliopsida</taxon>
        <taxon>Liliopsida</taxon>
        <taxon>Araceae</taxon>
        <taxon>Aroideae</taxon>
        <taxon>Colocasieae</taxon>
        <taxon>Colocasia</taxon>
    </lineage>
</organism>
<gene>
    <name evidence="2" type="ORF">Taro_015529</name>
</gene>
<dbReference type="AlphaFoldDB" id="A0A843UMF9"/>
<sequence>SPCARLVALSPTPVAEIDYGIILPGDSHSSDRRLTELLPATHRAPTGDCFCSDRRMLLLRPFPTSGINISGNASPPIVAPIWFSCPPSPLIVAPIWFFSPPSPPMVAPALAVDATAQTGLRRPASRPEAPSSPPSLTPPTPARDLLPYLQPIPRSRERIFEAQSAAREALPHRSRRHIGKCPVCVIDNVANRSYYLTTEDLINVVGFDWDENSKKTHASELAWQQYMQFNPLAAWFKGRRLSIRNDLLNLFKDWGSA</sequence>
<feature type="compositionally biased region" description="Pro residues" evidence="1">
    <location>
        <begin position="130"/>
        <end position="141"/>
    </location>
</feature>
<comment type="caution">
    <text evidence="2">The sequence shown here is derived from an EMBL/GenBank/DDBJ whole genome shotgun (WGS) entry which is preliminary data.</text>
</comment>
<feature type="region of interest" description="Disordered" evidence="1">
    <location>
        <begin position="118"/>
        <end position="144"/>
    </location>
</feature>
<accession>A0A843UMF9</accession>